<dbReference type="PANTHER" id="PTHR18919">
    <property type="entry name" value="ACETYL-COA C-ACYLTRANSFERASE"/>
    <property type="match status" value="1"/>
</dbReference>
<dbReference type="SUPFAM" id="SSF53901">
    <property type="entry name" value="Thiolase-like"/>
    <property type="match status" value="2"/>
</dbReference>
<dbReference type="InterPro" id="IPR020610">
    <property type="entry name" value="Thiolase_AS"/>
</dbReference>
<feature type="domain" description="Thiolase N-terminal" evidence="9">
    <location>
        <begin position="10"/>
        <end position="267"/>
    </location>
</feature>
<dbReference type="GO" id="GO:0003985">
    <property type="term" value="F:acetyl-CoA C-acetyltransferase activity"/>
    <property type="evidence" value="ECO:0007669"/>
    <property type="project" value="UniProtKB-EC"/>
</dbReference>
<dbReference type="PANTHER" id="PTHR18919:SF107">
    <property type="entry name" value="ACETYL-COA ACETYLTRANSFERASE, CYTOSOLIC"/>
    <property type="match status" value="1"/>
</dbReference>
<protein>
    <recommendedName>
        <fullName evidence="6">Probable acetyl-CoA acetyltransferase</fullName>
        <ecNumber evidence="2">2.3.1.9</ecNumber>
    </recommendedName>
    <alternativeName>
        <fullName evidence="5">Acetoacetyl-CoA thiolase</fullName>
    </alternativeName>
</protein>
<dbReference type="InterPro" id="IPR020617">
    <property type="entry name" value="Thiolase_C"/>
</dbReference>
<dbReference type="Pfam" id="PF00108">
    <property type="entry name" value="Thiolase_N"/>
    <property type="match status" value="1"/>
</dbReference>
<name>A0AAU3GSU0_9ACTN</name>
<dbReference type="EMBL" id="CP109535">
    <property type="protein sequence ID" value="WTY95325.1"/>
    <property type="molecule type" value="Genomic_DNA"/>
</dbReference>
<proteinExistence type="inferred from homology"/>
<evidence type="ECO:0000256" key="4">
    <source>
        <dbReference type="ARBA" id="ARBA00023315"/>
    </source>
</evidence>
<dbReference type="PIRSF" id="PIRSF000429">
    <property type="entry name" value="Ac-CoA_Ac_transf"/>
    <property type="match status" value="1"/>
</dbReference>
<evidence type="ECO:0000256" key="2">
    <source>
        <dbReference type="ARBA" id="ARBA00012705"/>
    </source>
</evidence>
<evidence type="ECO:0000256" key="7">
    <source>
        <dbReference type="PIRSR" id="PIRSR000429-1"/>
    </source>
</evidence>
<evidence type="ECO:0000259" key="9">
    <source>
        <dbReference type="Pfam" id="PF00108"/>
    </source>
</evidence>
<keyword evidence="3 8" id="KW-0808">Transferase</keyword>
<sequence>MSGTTGTTSVIVAGARTPMGRLLGSLKSFSGADLGGVAIKAALDRAGIGGDQVEYVIMGQVLQAGAGQIPARQAAVKAGIPLNVPALTVNKVCLSGLDAIALADQLIRAGEFDVVVAGGQESMTNAPHLLPKSREGYKYGAIELLDSMAHDGLTDAYENIPMGESTEKHNTRLGLARADQDEIGALSHQRAAAAQKNGIFEAEITPVEIPQRKGDPVLFSQDEGIRAETTAESLGKLRPAFTKDGTITAGTSSQISDGAAAVVVMSKARAEELGLEWIAEIGSHGNVAGPDNSLQSQPSNAIRHALKKEGIGVEDLDLIEINEAFAAVAVQSMKDLGVTSDKVNVNGGAIALGHPIGMSGARVVLHLALELKRRGGGTGAAALCGGGGQGDALIIRVPGK</sequence>
<dbReference type="InterPro" id="IPR020613">
    <property type="entry name" value="Thiolase_CS"/>
</dbReference>
<dbReference type="CDD" id="cd00751">
    <property type="entry name" value="thiolase"/>
    <property type="match status" value="1"/>
</dbReference>
<dbReference type="NCBIfam" id="TIGR01930">
    <property type="entry name" value="AcCoA-C-Actrans"/>
    <property type="match status" value="1"/>
</dbReference>
<evidence type="ECO:0000256" key="3">
    <source>
        <dbReference type="ARBA" id="ARBA00022679"/>
    </source>
</evidence>
<feature type="active site" description="Acyl-thioester intermediate" evidence="7">
    <location>
        <position position="93"/>
    </location>
</feature>
<evidence type="ECO:0000313" key="11">
    <source>
        <dbReference type="EMBL" id="WTY95325.1"/>
    </source>
</evidence>
<evidence type="ECO:0000256" key="5">
    <source>
        <dbReference type="ARBA" id="ARBA00030755"/>
    </source>
</evidence>
<dbReference type="Gene3D" id="3.40.47.10">
    <property type="match status" value="2"/>
</dbReference>
<evidence type="ECO:0000256" key="6">
    <source>
        <dbReference type="ARBA" id="ARBA00040529"/>
    </source>
</evidence>
<dbReference type="InterPro" id="IPR002155">
    <property type="entry name" value="Thiolase"/>
</dbReference>
<evidence type="ECO:0000256" key="8">
    <source>
        <dbReference type="RuleBase" id="RU003557"/>
    </source>
</evidence>
<feature type="active site" description="Proton acceptor" evidence="7">
    <location>
        <position position="384"/>
    </location>
</feature>
<organism evidence="11">
    <name type="scientific">Streptomyces sp. NBC_01401</name>
    <dbReference type="NCBI Taxonomy" id="2903854"/>
    <lineage>
        <taxon>Bacteria</taxon>
        <taxon>Bacillati</taxon>
        <taxon>Actinomycetota</taxon>
        <taxon>Actinomycetes</taxon>
        <taxon>Kitasatosporales</taxon>
        <taxon>Streptomycetaceae</taxon>
        <taxon>Streptomyces</taxon>
    </lineage>
</organism>
<evidence type="ECO:0000259" key="10">
    <source>
        <dbReference type="Pfam" id="PF02803"/>
    </source>
</evidence>
<evidence type="ECO:0000256" key="1">
    <source>
        <dbReference type="ARBA" id="ARBA00010982"/>
    </source>
</evidence>
<dbReference type="Pfam" id="PF02803">
    <property type="entry name" value="Thiolase_C"/>
    <property type="match status" value="1"/>
</dbReference>
<feature type="domain" description="Thiolase C-terminal" evidence="10">
    <location>
        <begin position="276"/>
        <end position="396"/>
    </location>
</feature>
<comment type="similarity">
    <text evidence="1 8">Belongs to the thiolase-like superfamily. Thiolase family.</text>
</comment>
<dbReference type="InterPro" id="IPR016039">
    <property type="entry name" value="Thiolase-like"/>
</dbReference>
<dbReference type="PROSITE" id="PS00737">
    <property type="entry name" value="THIOLASE_2"/>
    <property type="match status" value="1"/>
</dbReference>
<dbReference type="InterPro" id="IPR020616">
    <property type="entry name" value="Thiolase_N"/>
</dbReference>
<reference evidence="11" key="1">
    <citation type="submission" date="2022-10" db="EMBL/GenBank/DDBJ databases">
        <title>The complete genomes of actinobacterial strains from the NBC collection.</title>
        <authorList>
            <person name="Joergensen T.S."/>
            <person name="Alvarez Arevalo M."/>
            <person name="Sterndorff E.B."/>
            <person name="Faurdal D."/>
            <person name="Vuksanovic O."/>
            <person name="Mourched A.-S."/>
            <person name="Charusanti P."/>
            <person name="Shaw S."/>
            <person name="Blin K."/>
            <person name="Weber T."/>
        </authorList>
    </citation>
    <scope>NUCLEOTIDE SEQUENCE</scope>
    <source>
        <strain evidence="11">NBC_01401</strain>
    </source>
</reference>
<feature type="active site" description="Proton acceptor" evidence="7">
    <location>
        <position position="354"/>
    </location>
</feature>
<gene>
    <name evidence="11" type="ORF">OG626_10695</name>
</gene>
<dbReference type="PROSITE" id="PS00098">
    <property type="entry name" value="THIOLASE_1"/>
    <property type="match status" value="1"/>
</dbReference>
<dbReference type="EC" id="2.3.1.9" evidence="2"/>
<dbReference type="AlphaFoldDB" id="A0AAU3GSU0"/>
<dbReference type="InterPro" id="IPR020615">
    <property type="entry name" value="Thiolase_acyl_enz_int_AS"/>
</dbReference>
<dbReference type="FunFam" id="3.40.47.10:FF:000010">
    <property type="entry name" value="Acetyl-CoA acetyltransferase (Thiolase)"/>
    <property type="match status" value="1"/>
</dbReference>
<dbReference type="PROSITE" id="PS00099">
    <property type="entry name" value="THIOLASE_3"/>
    <property type="match status" value="1"/>
</dbReference>
<accession>A0AAU3GSU0</accession>
<keyword evidence="4 8" id="KW-0012">Acyltransferase</keyword>